<dbReference type="Pfam" id="PF02120">
    <property type="entry name" value="Flg_hook"/>
    <property type="match status" value="1"/>
</dbReference>
<comment type="function">
    <text evidence="1">Controls the length of the flagellar hook.</text>
</comment>
<dbReference type="InterPro" id="IPR021136">
    <property type="entry name" value="Flagellar_hook_control-like_C"/>
</dbReference>
<feature type="region of interest" description="Disordered" evidence="4">
    <location>
        <begin position="1"/>
        <end position="166"/>
    </location>
</feature>
<proteinExistence type="inferred from homology"/>
<evidence type="ECO:0000259" key="5">
    <source>
        <dbReference type="Pfam" id="PF02120"/>
    </source>
</evidence>
<feature type="compositionally biased region" description="Basic and acidic residues" evidence="4">
    <location>
        <begin position="43"/>
        <end position="99"/>
    </location>
</feature>
<name>A0A8J6LW30_9ALTE</name>
<feature type="compositionally biased region" description="Basic and acidic residues" evidence="4">
    <location>
        <begin position="121"/>
        <end position="141"/>
    </location>
</feature>
<keyword evidence="7" id="KW-1185">Reference proteome</keyword>
<comment type="caution">
    <text evidence="6">The sequence shown here is derived from an EMBL/GenBank/DDBJ whole genome shotgun (WGS) entry which is preliminary data.</text>
</comment>
<evidence type="ECO:0000313" key="6">
    <source>
        <dbReference type="EMBL" id="MBC3764994.1"/>
    </source>
</evidence>
<dbReference type="InterPro" id="IPR038610">
    <property type="entry name" value="FliK-like_C_sf"/>
</dbReference>
<feature type="domain" description="Flagellar hook-length control protein-like C-terminal" evidence="5">
    <location>
        <begin position="513"/>
        <end position="594"/>
    </location>
</feature>
<keyword evidence="6" id="KW-0969">Cilium</keyword>
<feature type="region of interest" description="Disordered" evidence="4">
    <location>
        <begin position="586"/>
        <end position="625"/>
    </location>
</feature>
<keyword evidence="6" id="KW-0966">Cell projection</keyword>
<feature type="compositionally biased region" description="Polar residues" evidence="4">
    <location>
        <begin position="586"/>
        <end position="595"/>
    </location>
</feature>
<comment type="similarity">
    <text evidence="2">Belongs to the FliK family.</text>
</comment>
<evidence type="ECO:0000313" key="7">
    <source>
        <dbReference type="Proteomes" id="UP000601768"/>
    </source>
</evidence>
<feature type="region of interest" description="Disordered" evidence="4">
    <location>
        <begin position="298"/>
        <end position="322"/>
    </location>
</feature>
<dbReference type="InterPro" id="IPR052563">
    <property type="entry name" value="FliK"/>
</dbReference>
<evidence type="ECO:0000256" key="1">
    <source>
        <dbReference type="ARBA" id="ARBA00003944"/>
    </source>
</evidence>
<feature type="compositionally biased region" description="Polar residues" evidence="4">
    <location>
        <begin position="20"/>
        <end position="42"/>
    </location>
</feature>
<dbReference type="RefSeq" id="WP_186505455.1">
    <property type="nucleotide sequence ID" value="NZ_JACNEP010000002.1"/>
</dbReference>
<organism evidence="6 7">
    <name type="scientific">Neptunicella marina</name>
    <dbReference type="NCBI Taxonomy" id="2125989"/>
    <lineage>
        <taxon>Bacteria</taxon>
        <taxon>Pseudomonadati</taxon>
        <taxon>Pseudomonadota</taxon>
        <taxon>Gammaproteobacteria</taxon>
        <taxon>Alteromonadales</taxon>
        <taxon>Alteromonadaceae</taxon>
        <taxon>Neptunicella</taxon>
    </lineage>
</organism>
<dbReference type="AlphaFoldDB" id="A0A8J6LW30"/>
<feature type="region of interest" description="Disordered" evidence="4">
    <location>
        <begin position="258"/>
        <end position="280"/>
    </location>
</feature>
<gene>
    <name evidence="6" type="ORF">H8B19_03835</name>
</gene>
<dbReference type="InterPro" id="IPR001635">
    <property type="entry name" value="Flag_hook_Flik"/>
</dbReference>
<reference evidence="6" key="2">
    <citation type="submission" date="2020-08" db="EMBL/GenBank/DDBJ databases">
        <authorList>
            <person name="Lai Q."/>
        </authorList>
    </citation>
    <scope>NUCLEOTIDE SEQUENCE</scope>
    <source>
        <strain evidence="6">S27-2</strain>
    </source>
</reference>
<keyword evidence="3" id="KW-1005">Bacterial flagellum biogenesis</keyword>
<accession>A0A8J6LW30</accession>
<dbReference type="PANTHER" id="PTHR37533:SF2">
    <property type="entry name" value="FLAGELLAR HOOK-LENGTH CONTROL PROTEIN"/>
    <property type="match status" value="1"/>
</dbReference>
<dbReference type="Proteomes" id="UP000601768">
    <property type="component" value="Unassembled WGS sequence"/>
</dbReference>
<evidence type="ECO:0000256" key="4">
    <source>
        <dbReference type="SAM" id="MobiDB-lite"/>
    </source>
</evidence>
<evidence type="ECO:0000256" key="2">
    <source>
        <dbReference type="ARBA" id="ARBA00009149"/>
    </source>
</evidence>
<keyword evidence="6" id="KW-0282">Flagellum</keyword>
<reference evidence="6" key="1">
    <citation type="journal article" date="2018" name="Int. J. Syst. Evol. Microbiol.">
        <title>Neptunicella marina gen. nov., sp. nov., isolated from surface seawater.</title>
        <authorList>
            <person name="Liu X."/>
            <person name="Lai Q."/>
            <person name="Du Y."/>
            <person name="Zhang X."/>
            <person name="Liu Z."/>
            <person name="Sun F."/>
            <person name="Shao Z."/>
        </authorList>
    </citation>
    <scope>NUCLEOTIDE SEQUENCE</scope>
    <source>
        <strain evidence="6">S27-2</strain>
    </source>
</reference>
<dbReference type="PANTHER" id="PTHR37533">
    <property type="entry name" value="FLAGELLAR HOOK-LENGTH CONTROL PROTEIN"/>
    <property type="match status" value="1"/>
</dbReference>
<sequence length="642" mass="70636">MMQQVAALPTEVAAPAKKSVASQTSNEKNQQQFSSVFEQHQQNMRDDKAHSSNAEQERKVESSQAHSDTKSKPQSEDDKIKNTSNHDADEAEQAAKDEQVDASSQDKPNKDEPSEINETAKNNKDNDKQQQTEDAKNDKQQQDVVGDVINEQTQDEGDSESDSLVLTEAQIKQNWMALLERLTGSQNHKSQNETNQTEEAGDTDQVSDLLQMLYDKLDIDTSDGNKVSEPEADEADVSPDILARLQVLLDKLTQVLDAESQSDTNTSQVETTPVGEESNRSQLTDLIALLNQYKQSVNNDSEQPVETQASNSSDTAESSQGTDELLASVNPILEWLATLDTNSDITEQIKQNAHELTSDLKAFLAMPKEKMNKLLTQLTQQTMPQASDDTKQAFIQSLQSAVDDMNKQLENGRVPAIDLQAMLGKVVNDLSKSDSTVSNDPARQGLKQIMELAKLTSANQDSSAVQPVVMDKPGEHHEGFSTDAHKTLVSPQSQVDKTATNLQKMEGLKQLVDKVQVMVNQRNMVADIRIDPPDMGTMQIRLHIANEQASVSFVVQNQHARDALEQSTPRLREMLSERGIELGQSNVRQENQQGRGAQSDGGQTSGGGQFAELDSNDNLDEPEVSQTLNVVNGAVNGIDYFV</sequence>
<protein>
    <submittedName>
        <fullName evidence="6">Flagellar hook-length control protein FliK</fullName>
    </submittedName>
</protein>
<evidence type="ECO:0000256" key="3">
    <source>
        <dbReference type="ARBA" id="ARBA00022795"/>
    </source>
</evidence>
<dbReference type="EMBL" id="JACNEP010000002">
    <property type="protein sequence ID" value="MBC3764994.1"/>
    <property type="molecule type" value="Genomic_DNA"/>
</dbReference>
<dbReference type="Gene3D" id="3.30.750.140">
    <property type="match status" value="1"/>
</dbReference>
<feature type="compositionally biased region" description="Polar residues" evidence="4">
    <location>
        <begin position="259"/>
        <end position="271"/>
    </location>
</feature>
<feature type="region of interest" description="Disordered" evidence="4">
    <location>
        <begin position="184"/>
        <end position="203"/>
    </location>
</feature>
<dbReference type="PRINTS" id="PR01007">
    <property type="entry name" value="FLGHOOKFLIK"/>
</dbReference>
<dbReference type="GO" id="GO:0044780">
    <property type="term" value="P:bacterial-type flagellum assembly"/>
    <property type="evidence" value="ECO:0007669"/>
    <property type="project" value="InterPro"/>
</dbReference>
<dbReference type="GO" id="GO:0009424">
    <property type="term" value="C:bacterial-type flagellum hook"/>
    <property type="evidence" value="ECO:0007669"/>
    <property type="project" value="InterPro"/>
</dbReference>
<dbReference type="CDD" id="cd17470">
    <property type="entry name" value="T3SS_Flik_C"/>
    <property type="match status" value="1"/>
</dbReference>
<feature type="compositionally biased region" description="Acidic residues" evidence="4">
    <location>
        <begin position="614"/>
        <end position="623"/>
    </location>
</feature>